<proteinExistence type="predicted"/>
<sequence length="97" mass="10785">MNSHYSGLPAFLVKDGGLNSGFNDSHCHAGLSILAIELLAAWPGMEFLRPVETTAPLEAVYRLKSEKRCQPGERDRYIGARHCVPPRRLLPQRESLA</sequence>
<dbReference type="GO" id="GO:0003824">
    <property type="term" value="F:catalytic activity"/>
    <property type="evidence" value="ECO:0007669"/>
    <property type="project" value="InterPro"/>
</dbReference>
<dbReference type="WBParaSite" id="maker-unitig_29348-snap-gene-0.2-mRNA-1">
    <property type="protein sequence ID" value="maker-unitig_29348-snap-gene-0.2-mRNA-1"/>
    <property type="gene ID" value="maker-unitig_29348-snap-gene-0.2"/>
</dbReference>
<evidence type="ECO:0000313" key="2">
    <source>
        <dbReference type="WBParaSite" id="maker-unitig_29348-snap-gene-0.2-mRNA-1"/>
    </source>
</evidence>
<reference evidence="2" key="1">
    <citation type="submission" date="2016-11" db="UniProtKB">
        <authorList>
            <consortium name="WormBaseParasite"/>
        </authorList>
    </citation>
    <scope>IDENTIFICATION</scope>
</reference>
<protein>
    <submittedName>
        <fullName evidence="2">Amidohydrolase</fullName>
    </submittedName>
</protein>
<evidence type="ECO:0000313" key="1">
    <source>
        <dbReference type="Proteomes" id="UP000095280"/>
    </source>
</evidence>
<dbReference type="AlphaFoldDB" id="A0A1I8FCI4"/>
<organism evidence="1 2">
    <name type="scientific">Macrostomum lignano</name>
    <dbReference type="NCBI Taxonomy" id="282301"/>
    <lineage>
        <taxon>Eukaryota</taxon>
        <taxon>Metazoa</taxon>
        <taxon>Spiralia</taxon>
        <taxon>Lophotrochozoa</taxon>
        <taxon>Platyhelminthes</taxon>
        <taxon>Rhabditophora</taxon>
        <taxon>Macrostomorpha</taxon>
        <taxon>Macrostomida</taxon>
        <taxon>Macrostomidae</taxon>
        <taxon>Macrostomum</taxon>
    </lineage>
</organism>
<accession>A0A1I8FCI4</accession>
<keyword evidence="1" id="KW-1185">Reference proteome</keyword>
<dbReference type="InterPro" id="IPR008948">
    <property type="entry name" value="L-Aspartase-like"/>
</dbReference>
<dbReference type="Proteomes" id="UP000095280">
    <property type="component" value="Unplaced"/>
</dbReference>
<name>A0A1I8FCI4_9PLAT</name>
<dbReference type="SUPFAM" id="SSF48557">
    <property type="entry name" value="L-aspartase-like"/>
    <property type="match status" value="1"/>
</dbReference>